<comment type="caution">
    <text evidence="7">The sequence shown here is derived from an EMBL/GenBank/DDBJ whole genome shotgun (WGS) entry which is preliminary data.</text>
</comment>
<dbReference type="GO" id="GO:0003700">
    <property type="term" value="F:DNA-binding transcription factor activity"/>
    <property type="evidence" value="ECO:0007669"/>
    <property type="project" value="InterPro"/>
</dbReference>
<organism evidence="7 8">
    <name type="scientific">Nocardioides bruguierae</name>
    <dbReference type="NCBI Taxonomy" id="2945102"/>
    <lineage>
        <taxon>Bacteria</taxon>
        <taxon>Bacillati</taxon>
        <taxon>Actinomycetota</taxon>
        <taxon>Actinomycetes</taxon>
        <taxon>Propionibacteriales</taxon>
        <taxon>Nocardioidaceae</taxon>
        <taxon>Nocardioides</taxon>
    </lineage>
</organism>
<evidence type="ECO:0000256" key="2">
    <source>
        <dbReference type="ARBA" id="ARBA00022490"/>
    </source>
</evidence>
<keyword evidence="4" id="KW-0238">DNA-binding</keyword>
<dbReference type="InterPro" id="IPR055166">
    <property type="entry name" value="Transc_reg_Sar_Rot_HTH"/>
</dbReference>
<sequence>MSSGYPGGVAPQHPQLALDAQLCFPLYAATRAVTRTYADLLEPSGLTYPQYLTMLALWDAGSPVSVSALGARLRLDSGTLTPLLKRLEAAGRIVRRRDPADERRVLVSCTQEGWALREQVADVPLRLAGAMGLERDEAERLRADLGRLLAHLDG</sequence>
<evidence type="ECO:0000256" key="1">
    <source>
        <dbReference type="ARBA" id="ARBA00004496"/>
    </source>
</evidence>
<dbReference type="PANTHER" id="PTHR33164:SF5">
    <property type="entry name" value="ORGANIC HYDROPEROXIDE RESISTANCE TRANSCRIPTIONAL REGULATOR"/>
    <property type="match status" value="1"/>
</dbReference>
<dbReference type="PROSITE" id="PS50995">
    <property type="entry name" value="HTH_MARR_2"/>
    <property type="match status" value="1"/>
</dbReference>
<comment type="subcellular location">
    <subcellularLocation>
        <location evidence="1">Cytoplasm</location>
    </subcellularLocation>
</comment>
<keyword evidence="3" id="KW-0805">Transcription regulation</keyword>
<proteinExistence type="predicted"/>
<name>A0A9X2DAF0_9ACTN</name>
<dbReference type="Pfam" id="PF22381">
    <property type="entry name" value="Staph_reg_Sar_Rot"/>
    <property type="match status" value="1"/>
</dbReference>
<dbReference type="InterPro" id="IPR036390">
    <property type="entry name" value="WH_DNA-bd_sf"/>
</dbReference>
<evidence type="ECO:0000313" key="7">
    <source>
        <dbReference type="EMBL" id="MCM0620984.1"/>
    </source>
</evidence>
<feature type="domain" description="HTH marR-type" evidence="6">
    <location>
        <begin position="19"/>
        <end position="150"/>
    </location>
</feature>
<evidence type="ECO:0000256" key="4">
    <source>
        <dbReference type="ARBA" id="ARBA00023125"/>
    </source>
</evidence>
<evidence type="ECO:0000256" key="5">
    <source>
        <dbReference type="ARBA" id="ARBA00023163"/>
    </source>
</evidence>
<dbReference type="Gene3D" id="1.10.10.10">
    <property type="entry name" value="Winged helix-like DNA-binding domain superfamily/Winged helix DNA-binding domain"/>
    <property type="match status" value="1"/>
</dbReference>
<evidence type="ECO:0000259" key="6">
    <source>
        <dbReference type="PROSITE" id="PS50995"/>
    </source>
</evidence>
<dbReference type="InterPro" id="IPR000835">
    <property type="entry name" value="HTH_MarR-typ"/>
</dbReference>
<dbReference type="EMBL" id="JAMOIL010000013">
    <property type="protein sequence ID" value="MCM0620984.1"/>
    <property type="molecule type" value="Genomic_DNA"/>
</dbReference>
<dbReference type="GO" id="GO:0003677">
    <property type="term" value="F:DNA binding"/>
    <property type="evidence" value="ECO:0007669"/>
    <property type="project" value="UniProtKB-KW"/>
</dbReference>
<dbReference type="GO" id="GO:0006950">
    <property type="term" value="P:response to stress"/>
    <property type="evidence" value="ECO:0007669"/>
    <property type="project" value="TreeGrafter"/>
</dbReference>
<dbReference type="SMART" id="SM00347">
    <property type="entry name" value="HTH_MARR"/>
    <property type="match status" value="1"/>
</dbReference>
<evidence type="ECO:0000256" key="3">
    <source>
        <dbReference type="ARBA" id="ARBA00023015"/>
    </source>
</evidence>
<keyword evidence="5" id="KW-0804">Transcription</keyword>
<gene>
    <name evidence="7" type="ORF">M8330_11845</name>
</gene>
<dbReference type="InterPro" id="IPR036388">
    <property type="entry name" value="WH-like_DNA-bd_sf"/>
</dbReference>
<dbReference type="SUPFAM" id="SSF46785">
    <property type="entry name" value="Winged helix' DNA-binding domain"/>
    <property type="match status" value="1"/>
</dbReference>
<protein>
    <submittedName>
        <fullName evidence="7">MarR family transcriptional regulator</fullName>
    </submittedName>
</protein>
<evidence type="ECO:0000313" key="8">
    <source>
        <dbReference type="Proteomes" id="UP001139485"/>
    </source>
</evidence>
<dbReference type="AlphaFoldDB" id="A0A9X2DAF0"/>
<accession>A0A9X2DAF0</accession>
<dbReference type="GO" id="GO:0005737">
    <property type="term" value="C:cytoplasm"/>
    <property type="evidence" value="ECO:0007669"/>
    <property type="project" value="UniProtKB-SubCell"/>
</dbReference>
<dbReference type="Proteomes" id="UP001139485">
    <property type="component" value="Unassembled WGS sequence"/>
</dbReference>
<dbReference type="FunFam" id="1.10.10.10:FF:000163">
    <property type="entry name" value="MarR family transcriptional regulator"/>
    <property type="match status" value="1"/>
</dbReference>
<dbReference type="PANTHER" id="PTHR33164">
    <property type="entry name" value="TRANSCRIPTIONAL REGULATOR, MARR FAMILY"/>
    <property type="match status" value="1"/>
</dbReference>
<reference evidence="7" key="1">
    <citation type="submission" date="2022-05" db="EMBL/GenBank/DDBJ databases">
        <authorList>
            <person name="Tuo L."/>
        </authorList>
    </citation>
    <scope>NUCLEOTIDE SEQUENCE</scope>
    <source>
        <strain evidence="7">BSK12Z-4</strain>
    </source>
</reference>
<keyword evidence="8" id="KW-1185">Reference proteome</keyword>
<keyword evidence="2" id="KW-0963">Cytoplasm</keyword>
<dbReference type="InterPro" id="IPR039422">
    <property type="entry name" value="MarR/SlyA-like"/>
</dbReference>